<organism evidence="1 2">
    <name type="scientific">Porphyra umbilicalis</name>
    <name type="common">Purple laver</name>
    <name type="synonym">Red alga</name>
    <dbReference type="NCBI Taxonomy" id="2786"/>
    <lineage>
        <taxon>Eukaryota</taxon>
        <taxon>Rhodophyta</taxon>
        <taxon>Bangiophyceae</taxon>
        <taxon>Bangiales</taxon>
        <taxon>Bangiaceae</taxon>
        <taxon>Porphyra</taxon>
    </lineage>
</organism>
<name>A0A1X6PAX0_PORUM</name>
<dbReference type="AlphaFoldDB" id="A0A1X6PAX0"/>
<dbReference type="EMBL" id="KV918825">
    <property type="protein sequence ID" value="OSX77900.1"/>
    <property type="molecule type" value="Genomic_DNA"/>
</dbReference>
<reference evidence="1 2" key="1">
    <citation type="submission" date="2017-03" db="EMBL/GenBank/DDBJ databases">
        <title>WGS assembly of Porphyra umbilicalis.</title>
        <authorList>
            <person name="Brawley S.H."/>
            <person name="Blouin N.A."/>
            <person name="Ficko-Blean E."/>
            <person name="Wheeler G.L."/>
            <person name="Lohr M."/>
            <person name="Goodson H.V."/>
            <person name="Jenkins J.W."/>
            <person name="Blaby-Haas C.E."/>
            <person name="Helliwell K.E."/>
            <person name="Chan C."/>
            <person name="Marriage T."/>
            <person name="Bhattacharya D."/>
            <person name="Klein A.S."/>
            <person name="Badis Y."/>
            <person name="Brodie J."/>
            <person name="Cao Y."/>
            <person name="Collen J."/>
            <person name="Dittami S.M."/>
            <person name="Gachon C.M."/>
            <person name="Green B.R."/>
            <person name="Karpowicz S."/>
            <person name="Kim J.W."/>
            <person name="Kudahl U."/>
            <person name="Lin S."/>
            <person name="Michel G."/>
            <person name="Mittag M."/>
            <person name="Olson B.J."/>
            <person name="Pangilinan J."/>
            <person name="Peng Y."/>
            <person name="Qiu H."/>
            <person name="Shu S."/>
            <person name="Singer J.T."/>
            <person name="Smith A.G."/>
            <person name="Sprecher B.N."/>
            <person name="Wagner V."/>
            <person name="Wang W."/>
            <person name="Wang Z.-Y."/>
            <person name="Yan J."/>
            <person name="Yarish C."/>
            <person name="Zoeuner-Riek S."/>
            <person name="Zhuang Y."/>
            <person name="Zou Y."/>
            <person name="Lindquist E.A."/>
            <person name="Grimwood J."/>
            <person name="Barry K."/>
            <person name="Rokhsar D.S."/>
            <person name="Schmutz J."/>
            <person name="Stiller J.W."/>
            <person name="Grossman A.R."/>
            <person name="Prochnik S.E."/>
        </authorList>
    </citation>
    <scope>NUCLEOTIDE SEQUENCE [LARGE SCALE GENOMIC DNA]</scope>
    <source>
        <strain evidence="1">4086291</strain>
    </source>
</reference>
<gene>
    <name evidence="1" type="ORF">BU14_0129s0016</name>
</gene>
<accession>A0A1X6PAX0</accession>
<sequence length="205" mass="22157">MVTEAMEFLTNAWSDTNGSKPMSILLPSVTWRLDLLVATSVDPDVRSSLMAVSSHSFMGRRAKYALNLTAADLSFPAGFSTAADLPVLLLQKAIATHLFQSLPTHPLVHPGAFHPGCVLPSWNAPGCGYSTSPHPVGTVYARHSNRSGGRTAIWTMVLGLDASARWERMAIKTLTSSYNDALAPVTLEAHVCYGRLLLRQLKLLA</sequence>
<protein>
    <submittedName>
        <fullName evidence="1">Uncharacterized protein</fullName>
    </submittedName>
</protein>
<dbReference type="Proteomes" id="UP000218209">
    <property type="component" value="Unassembled WGS sequence"/>
</dbReference>
<keyword evidence="2" id="KW-1185">Reference proteome</keyword>
<evidence type="ECO:0000313" key="1">
    <source>
        <dbReference type="EMBL" id="OSX77900.1"/>
    </source>
</evidence>
<proteinExistence type="predicted"/>
<evidence type="ECO:0000313" key="2">
    <source>
        <dbReference type="Proteomes" id="UP000218209"/>
    </source>
</evidence>